<dbReference type="Proteomes" id="UP001583186">
    <property type="component" value="Unassembled WGS sequence"/>
</dbReference>
<organism evidence="3 4">
    <name type="scientific">Sporothrix stenoceras</name>
    <dbReference type="NCBI Taxonomy" id="5173"/>
    <lineage>
        <taxon>Eukaryota</taxon>
        <taxon>Fungi</taxon>
        <taxon>Dikarya</taxon>
        <taxon>Ascomycota</taxon>
        <taxon>Pezizomycotina</taxon>
        <taxon>Sordariomycetes</taxon>
        <taxon>Sordariomycetidae</taxon>
        <taxon>Ophiostomatales</taxon>
        <taxon>Ophiostomataceae</taxon>
        <taxon>Sporothrix</taxon>
    </lineage>
</organism>
<gene>
    <name evidence="3" type="ORF">Sste5346_002293</name>
</gene>
<evidence type="ECO:0000256" key="1">
    <source>
        <dbReference type="SAM" id="MobiDB-lite"/>
    </source>
</evidence>
<protein>
    <recommendedName>
        <fullName evidence="5">Tetraspanin tsp3</fullName>
    </recommendedName>
</protein>
<proteinExistence type="predicted"/>
<feature type="transmembrane region" description="Helical" evidence="2">
    <location>
        <begin position="38"/>
        <end position="61"/>
    </location>
</feature>
<comment type="caution">
    <text evidence="3">The sequence shown here is derived from an EMBL/GenBank/DDBJ whole genome shotgun (WGS) entry which is preliminary data.</text>
</comment>
<sequence>MATWSWIYVYPVLLVILFGVAIYEHVFTTSLSLPLSPVLTVLAIVLPVLSFANTIALPAALTATDNNDSLTLVLTRRRPLLVASLLQGFHLIQLLLAIILAVFFFERTAPSSIRSCLLGTAWQHLFATKNAAALRRIQDALDCCGFNSVRDRAWPFAEHVGRGGGVACAERFGRTQACAAPWTAALQRTAGIEGGIAAAVFLLQVALYFAAPWVNAQQQRRQQNRPQQQRESGWARLFLPFVAGGVRGEETDGSQRPLLGSGNDNNGRGYVYEENDNADEQPNGQEGNTEGNENAQNGDIVDEEQARPGEQEGQQSTGQYGTIAPHDAWRAD</sequence>
<feature type="transmembrane region" description="Helical" evidence="2">
    <location>
        <begin position="196"/>
        <end position="214"/>
    </location>
</feature>
<feature type="region of interest" description="Disordered" evidence="1">
    <location>
        <begin position="246"/>
        <end position="332"/>
    </location>
</feature>
<accession>A0ABR3ZKK1</accession>
<name>A0ABR3ZKK1_9PEZI</name>
<evidence type="ECO:0000313" key="3">
    <source>
        <dbReference type="EMBL" id="KAL1900570.1"/>
    </source>
</evidence>
<keyword evidence="2" id="KW-0472">Membrane</keyword>
<dbReference type="EMBL" id="JAWCUI010000009">
    <property type="protein sequence ID" value="KAL1900570.1"/>
    <property type="molecule type" value="Genomic_DNA"/>
</dbReference>
<feature type="transmembrane region" description="Helical" evidence="2">
    <location>
        <begin position="6"/>
        <end position="26"/>
    </location>
</feature>
<keyword evidence="2" id="KW-1133">Transmembrane helix</keyword>
<evidence type="ECO:0000313" key="4">
    <source>
        <dbReference type="Proteomes" id="UP001583186"/>
    </source>
</evidence>
<evidence type="ECO:0008006" key="5">
    <source>
        <dbReference type="Google" id="ProtNLM"/>
    </source>
</evidence>
<evidence type="ECO:0000256" key="2">
    <source>
        <dbReference type="SAM" id="Phobius"/>
    </source>
</evidence>
<keyword evidence="4" id="KW-1185">Reference proteome</keyword>
<feature type="transmembrane region" description="Helical" evidence="2">
    <location>
        <begin position="81"/>
        <end position="105"/>
    </location>
</feature>
<reference evidence="3 4" key="1">
    <citation type="journal article" date="2024" name="IMA Fungus">
        <title>IMA Genome - F19 : A genome assembly and annotation guide to empower mycologists, including annotated draft genome sequences of Ceratocystis pirilliformis, Diaporthe australafricana, Fusarium ophioides, Paecilomyces lecythidis, and Sporothrix stenoceras.</title>
        <authorList>
            <person name="Aylward J."/>
            <person name="Wilson A.M."/>
            <person name="Visagie C.M."/>
            <person name="Spraker J."/>
            <person name="Barnes I."/>
            <person name="Buitendag C."/>
            <person name="Ceriani C."/>
            <person name="Del Mar Angel L."/>
            <person name="du Plessis D."/>
            <person name="Fuchs T."/>
            <person name="Gasser K."/>
            <person name="Kramer D."/>
            <person name="Li W."/>
            <person name="Munsamy K."/>
            <person name="Piso A."/>
            <person name="Price J.L."/>
            <person name="Sonnekus B."/>
            <person name="Thomas C."/>
            <person name="van der Nest A."/>
            <person name="van Dijk A."/>
            <person name="van Heerden A."/>
            <person name="van Vuuren N."/>
            <person name="Yilmaz N."/>
            <person name="Duong T.A."/>
            <person name="van der Merwe N.A."/>
            <person name="Wingfield M.J."/>
            <person name="Wingfield B.D."/>
        </authorList>
    </citation>
    <scope>NUCLEOTIDE SEQUENCE [LARGE SCALE GENOMIC DNA]</scope>
    <source>
        <strain evidence="3 4">CMW 5346</strain>
    </source>
</reference>
<keyword evidence="2" id="KW-0812">Transmembrane</keyword>
<feature type="compositionally biased region" description="Low complexity" evidence="1">
    <location>
        <begin position="280"/>
        <end position="298"/>
    </location>
</feature>